<comment type="caution">
    <text evidence="3">The sequence shown here is derived from an EMBL/GenBank/DDBJ whole genome shotgun (WGS) entry which is preliminary data.</text>
</comment>
<evidence type="ECO:0000313" key="3">
    <source>
        <dbReference type="EMBL" id="OGK52143.1"/>
    </source>
</evidence>
<proteinExistence type="predicted"/>
<reference evidence="3 4" key="1">
    <citation type="journal article" date="2016" name="Nat. Commun.">
        <title>Thousands of microbial genomes shed light on interconnected biogeochemical processes in an aquifer system.</title>
        <authorList>
            <person name="Anantharaman K."/>
            <person name="Brown C.T."/>
            <person name="Hug L.A."/>
            <person name="Sharon I."/>
            <person name="Castelle C.J."/>
            <person name="Probst A.J."/>
            <person name="Thomas B.C."/>
            <person name="Singh A."/>
            <person name="Wilkins M.J."/>
            <person name="Karaoz U."/>
            <person name="Brodie E.L."/>
            <person name="Williams K.H."/>
            <person name="Hubbard S.S."/>
            <person name="Banfield J.F."/>
        </authorList>
    </citation>
    <scope>NUCLEOTIDE SEQUENCE [LARGE SCALE GENOMIC DNA]</scope>
</reference>
<accession>A0A1F7J972</accession>
<dbReference type="CDD" id="cd08547">
    <property type="entry name" value="Type_II_cohesin"/>
    <property type="match status" value="1"/>
</dbReference>
<protein>
    <recommendedName>
        <fullName evidence="2">Cohesin domain-containing protein</fullName>
    </recommendedName>
</protein>
<dbReference type="AlphaFoldDB" id="A0A1F7J972"/>
<keyword evidence="1" id="KW-0812">Transmembrane</keyword>
<keyword evidence="1" id="KW-0472">Membrane</keyword>
<feature type="domain" description="Cohesin" evidence="2">
    <location>
        <begin position="63"/>
        <end position="177"/>
    </location>
</feature>
<organism evidence="3 4">
    <name type="scientific">Candidatus Roizmanbacteria bacterium RIFCSPLOWO2_01_FULL_42_14</name>
    <dbReference type="NCBI Taxonomy" id="1802068"/>
    <lineage>
        <taxon>Bacteria</taxon>
        <taxon>Candidatus Roizmaniibacteriota</taxon>
    </lineage>
</organism>
<dbReference type="STRING" id="1802068.A3B02_02790"/>
<gene>
    <name evidence="3" type="ORF">A3B02_02790</name>
</gene>
<dbReference type="Proteomes" id="UP000178914">
    <property type="component" value="Unassembled WGS sequence"/>
</dbReference>
<dbReference type="GO" id="GO:0000272">
    <property type="term" value="P:polysaccharide catabolic process"/>
    <property type="evidence" value="ECO:0007669"/>
    <property type="project" value="InterPro"/>
</dbReference>
<dbReference type="Pfam" id="PF00963">
    <property type="entry name" value="Cohesin"/>
    <property type="match status" value="1"/>
</dbReference>
<sequence length="187" mass="20054">MNLNNTVRKKMLLAVVAICSVIFILLAYRWLQTRGVAKCGLSTKCGAAEVVEVNKKGKASLAVKPTRTTLKSGEQMRVDVVLENVGVQATSVIITYDPRILKVSDVKNGVVFTNVLSQKVEDGKITFIADIGTQGKSELKMGTVFSFTVTAIGRGTSQLKFDTKATKTALRGGNILKSASSSTILVQ</sequence>
<evidence type="ECO:0000256" key="1">
    <source>
        <dbReference type="SAM" id="Phobius"/>
    </source>
</evidence>
<dbReference type="GO" id="GO:0030246">
    <property type="term" value="F:carbohydrate binding"/>
    <property type="evidence" value="ECO:0007669"/>
    <property type="project" value="InterPro"/>
</dbReference>
<feature type="transmembrane region" description="Helical" evidence="1">
    <location>
        <begin position="12"/>
        <end position="31"/>
    </location>
</feature>
<name>A0A1F7J972_9BACT</name>
<dbReference type="EMBL" id="MGAS01000012">
    <property type="protein sequence ID" value="OGK52143.1"/>
    <property type="molecule type" value="Genomic_DNA"/>
</dbReference>
<keyword evidence="1" id="KW-1133">Transmembrane helix</keyword>
<evidence type="ECO:0000259" key="2">
    <source>
        <dbReference type="Pfam" id="PF00963"/>
    </source>
</evidence>
<dbReference type="SUPFAM" id="SSF49384">
    <property type="entry name" value="Carbohydrate-binding domain"/>
    <property type="match status" value="1"/>
</dbReference>
<evidence type="ECO:0000313" key="4">
    <source>
        <dbReference type="Proteomes" id="UP000178914"/>
    </source>
</evidence>
<dbReference type="InterPro" id="IPR002102">
    <property type="entry name" value="Cohesin_dom"/>
</dbReference>
<dbReference type="InterPro" id="IPR008965">
    <property type="entry name" value="CBM2/CBM3_carb-bd_dom_sf"/>
</dbReference>
<dbReference type="Gene3D" id="2.60.40.680">
    <property type="match status" value="1"/>
</dbReference>